<proteinExistence type="predicted"/>
<name>A0A1W4WQQ9_AGRPL</name>
<dbReference type="Proteomes" id="UP000192223">
    <property type="component" value="Unplaced"/>
</dbReference>
<dbReference type="AlphaFoldDB" id="A0A1W4WQQ9"/>
<keyword evidence="2" id="KW-1185">Reference proteome</keyword>
<dbReference type="GeneID" id="108735374"/>
<gene>
    <name evidence="3" type="primary">LOC108735374</name>
</gene>
<evidence type="ECO:0000313" key="3">
    <source>
        <dbReference type="RefSeq" id="XP_018322812.1"/>
    </source>
</evidence>
<dbReference type="RefSeq" id="XP_018322812.1">
    <property type="nucleotide sequence ID" value="XM_018467310.2"/>
</dbReference>
<protein>
    <submittedName>
        <fullName evidence="3">Cuticle protein 16.5-like</fullName>
    </submittedName>
</protein>
<evidence type="ECO:0000313" key="2">
    <source>
        <dbReference type="Proteomes" id="UP000192223"/>
    </source>
</evidence>
<feature type="signal peptide" evidence="1">
    <location>
        <begin position="1"/>
        <end position="19"/>
    </location>
</feature>
<dbReference type="KEGG" id="apln:108735374"/>
<dbReference type="PROSITE" id="PS51257">
    <property type="entry name" value="PROKAR_LIPOPROTEIN"/>
    <property type="match status" value="1"/>
</dbReference>
<accession>A0A1W4WQQ9</accession>
<reference evidence="3" key="1">
    <citation type="submission" date="2025-08" db="UniProtKB">
        <authorList>
            <consortium name="RefSeq"/>
        </authorList>
    </citation>
    <scope>IDENTIFICATION</scope>
    <source>
        <tissue evidence="3">Entire body</tissue>
    </source>
</reference>
<feature type="chain" id="PRO_5010708012" evidence="1">
    <location>
        <begin position="20"/>
        <end position="96"/>
    </location>
</feature>
<keyword evidence="1" id="KW-0732">Signal</keyword>
<sequence length="96" mass="9619">MSIKVVITFALIAITSCYGSLVPAAAPLAYGIAPYASSYSASYVNHAIAAPYFAAPAAPYLAAPAAPYLAAPAAPYLAAPAAPLIARAAPYAYLGK</sequence>
<evidence type="ECO:0000256" key="1">
    <source>
        <dbReference type="SAM" id="SignalP"/>
    </source>
</evidence>
<dbReference type="InParanoid" id="A0A1W4WQQ9"/>
<organism evidence="2 3">
    <name type="scientific">Agrilus planipennis</name>
    <name type="common">Emerald ash borer</name>
    <name type="synonym">Agrilus marcopoli</name>
    <dbReference type="NCBI Taxonomy" id="224129"/>
    <lineage>
        <taxon>Eukaryota</taxon>
        <taxon>Metazoa</taxon>
        <taxon>Ecdysozoa</taxon>
        <taxon>Arthropoda</taxon>
        <taxon>Hexapoda</taxon>
        <taxon>Insecta</taxon>
        <taxon>Pterygota</taxon>
        <taxon>Neoptera</taxon>
        <taxon>Endopterygota</taxon>
        <taxon>Coleoptera</taxon>
        <taxon>Polyphaga</taxon>
        <taxon>Elateriformia</taxon>
        <taxon>Buprestoidea</taxon>
        <taxon>Buprestidae</taxon>
        <taxon>Agrilinae</taxon>
        <taxon>Agrilus</taxon>
    </lineage>
</organism>